<reference evidence="3" key="1">
    <citation type="submission" date="2022-11" db="UniProtKB">
        <authorList>
            <consortium name="WormBaseParasite"/>
        </authorList>
    </citation>
    <scope>IDENTIFICATION</scope>
</reference>
<feature type="chain" id="PRO_5036858739" evidence="1">
    <location>
        <begin position="19"/>
        <end position="102"/>
    </location>
</feature>
<dbReference type="Proteomes" id="UP000887574">
    <property type="component" value="Unplaced"/>
</dbReference>
<keyword evidence="2" id="KW-1185">Reference proteome</keyword>
<evidence type="ECO:0000313" key="3">
    <source>
        <dbReference type="WBParaSite" id="jg404"/>
    </source>
</evidence>
<evidence type="ECO:0000256" key="1">
    <source>
        <dbReference type="SAM" id="SignalP"/>
    </source>
</evidence>
<sequence length="102" mass="11597">MFSCKAALLLMCACVCLATDKICLPHQFCEADVNDPMVQKLASYIVEYVSTHIDGGHYVLKEVLSAQEQREEQQKELSIEPKSSWRRCRSQGAECYSECSWT</sequence>
<evidence type="ECO:0000313" key="2">
    <source>
        <dbReference type="Proteomes" id="UP000887574"/>
    </source>
</evidence>
<dbReference type="AlphaFoldDB" id="A0A915E9R6"/>
<organism evidence="2 3">
    <name type="scientific">Ditylenchus dipsaci</name>
    <dbReference type="NCBI Taxonomy" id="166011"/>
    <lineage>
        <taxon>Eukaryota</taxon>
        <taxon>Metazoa</taxon>
        <taxon>Ecdysozoa</taxon>
        <taxon>Nematoda</taxon>
        <taxon>Chromadorea</taxon>
        <taxon>Rhabditida</taxon>
        <taxon>Tylenchina</taxon>
        <taxon>Tylenchomorpha</taxon>
        <taxon>Sphaerularioidea</taxon>
        <taxon>Anguinidae</taxon>
        <taxon>Anguininae</taxon>
        <taxon>Ditylenchus</taxon>
    </lineage>
</organism>
<proteinExistence type="predicted"/>
<feature type="signal peptide" evidence="1">
    <location>
        <begin position="1"/>
        <end position="18"/>
    </location>
</feature>
<name>A0A915E9R6_9BILA</name>
<protein>
    <submittedName>
        <fullName evidence="3">Uncharacterized protein</fullName>
    </submittedName>
</protein>
<dbReference type="SUPFAM" id="SSF54403">
    <property type="entry name" value="Cystatin/monellin"/>
    <property type="match status" value="1"/>
</dbReference>
<dbReference type="InterPro" id="IPR046350">
    <property type="entry name" value="Cystatin_sf"/>
</dbReference>
<dbReference type="WBParaSite" id="jg404">
    <property type="protein sequence ID" value="jg404"/>
    <property type="gene ID" value="jg404"/>
</dbReference>
<accession>A0A915E9R6</accession>
<keyword evidence="1" id="KW-0732">Signal</keyword>